<evidence type="ECO:0000256" key="1">
    <source>
        <dbReference type="SAM" id="Phobius"/>
    </source>
</evidence>
<dbReference type="EMBL" id="WKJZ01000001">
    <property type="protein sequence ID" value="MVW74373.1"/>
    <property type="molecule type" value="Genomic_DNA"/>
</dbReference>
<accession>A0A6I4KX88</accession>
<dbReference type="AlphaFoldDB" id="A0A6I4KX88"/>
<keyword evidence="1" id="KW-1133">Transmembrane helix</keyword>
<protein>
    <submittedName>
        <fullName evidence="2">Uncharacterized protein</fullName>
    </submittedName>
</protein>
<evidence type="ECO:0000313" key="2">
    <source>
        <dbReference type="EMBL" id="MVW74373.1"/>
    </source>
</evidence>
<sequence>MSQAIWNAPAHLKITALFWPSLALNGLLIIAVVNYWLDWSWPLYLGLFCSAVLFTISAVSERGRQVSVSAVGNDLVFRNDAKNYQVTIPRRDIEAIRLRRYPLFKALIIDIKGNQRLTLNNAFVPADFPV</sequence>
<name>A0A6I4KX88_9PSED</name>
<dbReference type="RefSeq" id="WP_160343327.1">
    <property type="nucleotide sequence ID" value="NZ_WKJZ01000001.1"/>
</dbReference>
<reference evidence="2 3" key="1">
    <citation type="submission" date="2019-11" db="EMBL/GenBank/DDBJ databases">
        <title>Pseudomonas flavidum sp. nov., isolated from Baiyang Lake.</title>
        <authorList>
            <person name="Zhao Y."/>
        </authorList>
    </citation>
    <scope>NUCLEOTIDE SEQUENCE [LARGE SCALE GENOMIC DNA]</scope>
    <source>
        <strain evidence="3">R-22-3 w-18</strain>
    </source>
</reference>
<proteinExistence type="predicted"/>
<organism evidence="2 3">
    <name type="scientific">Pseudomonas xionganensis</name>
    <dbReference type="NCBI Taxonomy" id="2654845"/>
    <lineage>
        <taxon>Bacteria</taxon>
        <taxon>Pseudomonadati</taxon>
        <taxon>Pseudomonadota</taxon>
        <taxon>Gammaproteobacteria</taxon>
        <taxon>Pseudomonadales</taxon>
        <taxon>Pseudomonadaceae</taxon>
        <taxon>Pseudomonas</taxon>
    </lineage>
</organism>
<keyword evidence="1" id="KW-0472">Membrane</keyword>
<keyword evidence="1" id="KW-0812">Transmembrane</keyword>
<keyword evidence="3" id="KW-1185">Reference proteome</keyword>
<dbReference type="Proteomes" id="UP000429555">
    <property type="component" value="Unassembled WGS sequence"/>
</dbReference>
<evidence type="ECO:0000313" key="3">
    <source>
        <dbReference type="Proteomes" id="UP000429555"/>
    </source>
</evidence>
<feature type="transmembrane region" description="Helical" evidence="1">
    <location>
        <begin position="12"/>
        <end position="37"/>
    </location>
</feature>
<comment type="caution">
    <text evidence="2">The sequence shown here is derived from an EMBL/GenBank/DDBJ whole genome shotgun (WGS) entry which is preliminary data.</text>
</comment>
<gene>
    <name evidence="2" type="ORF">GJV18_03485</name>
</gene>
<feature type="transmembrane region" description="Helical" evidence="1">
    <location>
        <begin position="43"/>
        <end position="60"/>
    </location>
</feature>